<dbReference type="PROSITE" id="PS01187">
    <property type="entry name" value="EGF_CA"/>
    <property type="match status" value="1"/>
</dbReference>
<protein>
    <submittedName>
        <fullName evidence="5">Uncharacterized protein</fullName>
    </submittedName>
</protein>
<feature type="domain" description="EGF-like calcium-binding" evidence="2">
    <location>
        <begin position="100"/>
        <end position="143"/>
    </location>
</feature>
<dbReference type="Proteomes" id="UP000887565">
    <property type="component" value="Unplaced"/>
</dbReference>
<evidence type="ECO:0000259" key="3">
    <source>
        <dbReference type="SMART" id="SM00181"/>
    </source>
</evidence>
<evidence type="ECO:0000313" key="4">
    <source>
        <dbReference type="Proteomes" id="UP000887565"/>
    </source>
</evidence>
<sequence length="248" mass="27859">KDPCRGKNNCTGNTKCKRASLKLGYICECADGFMQATNPKTGEKYCRASLQPCKKNEDCPEHCQCDVMKGFCQTDRGFRFAISPDGSYKKSPDGKFLVVDIDECKESQNTCSEGCGVEGLKCQNTIGSFKCLCPNGQESIACKCESSCKANVCKWNRQCYEKTLESIDCNCREMPAGERQNREICVKEGNVANYYPHPIFFYNWLCQVSEDDCGYPENEADIQKARDFNYFGQCQCKTSSGNFEFLGD</sequence>
<organism evidence="4 5">
    <name type="scientific">Romanomermis culicivorax</name>
    <name type="common">Nematode worm</name>
    <dbReference type="NCBI Taxonomy" id="13658"/>
    <lineage>
        <taxon>Eukaryota</taxon>
        <taxon>Metazoa</taxon>
        <taxon>Ecdysozoa</taxon>
        <taxon>Nematoda</taxon>
        <taxon>Enoplea</taxon>
        <taxon>Dorylaimia</taxon>
        <taxon>Mermithida</taxon>
        <taxon>Mermithoidea</taxon>
        <taxon>Mermithidae</taxon>
        <taxon>Romanomermis</taxon>
    </lineage>
</organism>
<keyword evidence="1" id="KW-1015">Disulfide bond</keyword>
<evidence type="ECO:0000256" key="1">
    <source>
        <dbReference type="ARBA" id="ARBA00023157"/>
    </source>
</evidence>
<name>A0A915KHN1_ROMCU</name>
<keyword evidence="4" id="KW-1185">Reference proteome</keyword>
<dbReference type="PROSITE" id="PS00010">
    <property type="entry name" value="ASX_HYDROXYL"/>
    <property type="match status" value="1"/>
</dbReference>
<dbReference type="InterPro" id="IPR001881">
    <property type="entry name" value="EGF-like_Ca-bd_dom"/>
</dbReference>
<feature type="domain" description="EGF-like" evidence="3">
    <location>
        <begin position="3"/>
        <end position="47"/>
    </location>
</feature>
<dbReference type="InterPro" id="IPR000152">
    <property type="entry name" value="EGF-type_Asp/Asn_hydroxyl_site"/>
</dbReference>
<dbReference type="InterPro" id="IPR018097">
    <property type="entry name" value="EGF_Ca-bd_CS"/>
</dbReference>
<dbReference type="SMART" id="SM00179">
    <property type="entry name" value="EGF_CA"/>
    <property type="match status" value="1"/>
</dbReference>
<reference evidence="5" key="1">
    <citation type="submission" date="2022-11" db="UniProtKB">
        <authorList>
            <consortium name="WormBaseParasite"/>
        </authorList>
    </citation>
    <scope>IDENTIFICATION</scope>
</reference>
<dbReference type="AlphaFoldDB" id="A0A915KHN1"/>
<dbReference type="SMART" id="SM00181">
    <property type="entry name" value="EGF"/>
    <property type="match status" value="3"/>
</dbReference>
<dbReference type="Gene3D" id="2.10.25.10">
    <property type="entry name" value="Laminin"/>
    <property type="match status" value="1"/>
</dbReference>
<evidence type="ECO:0000313" key="5">
    <source>
        <dbReference type="WBParaSite" id="nRc.2.0.1.t38343-RA"/>
    </source>
</evidence>
<accession>A0A915KHN1</accession>
<proteinExistence type="predicted"/>
<feature type="domain" description="EGF-like" evidence="3">
    <location>
        <begin position="147"/>
        <end position="186"/>
    </location>
</feature>
<dbReference type="InterPro" id="IPR000742">
    <property type="entry name" value="EGF"/>
</dbReference>
<evidence type="ECO:0000259" key="2">
    <source>
        <dbReference type="SMART" id="SM00179"/>
    </source>
</evidence>
<feature type="domain" description="EGF-like" evidence="3">
    <location>
        <begin position="103"/>
        <end position="145"/>
    </location>
</feature>
<dbReference type="GO" id="GO:0005509">
    <property type="term" value="F:calcium ion binding"/>
    <property type="evidence" value="ECO:0007669"/>
    <property type="project" value="InterPro"/>
</dbReference>
<dbReference type="WBParaSite" id="nRc.2.0.1.t38343-RA">
    <property type="protein sequence ID" value="nRc.2.0.1.t38343-RA"/>
    <property type="gene ID" value="nRc.2.0.1.g38343"/>
</dbReference>
<dbReference type="CDD" id="cd00054">
    <property type="entry name" value="EGF_CA"/>
    <property type="match status" value="1"/>
</dbReference>